<dbReference type="GO" id="GO:0071944">
    <property type="term" value="C:cell periphery"/>
    <property type="evidence" value="ECO:0007669"/>
    <property type="project" value="TreeGrafter"/>
</dbReference>
<evidence type="ECO:0000256" key="1">
    <source>
        <dbReference type="SAM" id="MobiDB-lite"/>
    </source>
</evidence>
<evidence type="ECO:0000313" key="3">
    <source>
        <dbReference type="EMBL" id="PSS25736.1"/>
    </source>
</evidence>
<evidence type="ECO:0008006" key="5">
    <source>
        <dbReference type="Google" id="ProtNLM"/>
    </source>
</evidence>
<organism evidence="3 4">
    <name type="scientific">Amorphotheca resinae ATCC 22711</name>
    <dbReference type="NCBI Taxonomy" id="857342"/>
    <lineage>
        <taxon>Eukaryota</taxon>
        <taxon>Fungi</taxon>
        <taxon>Dikarya</taxon>
        <taxon>Ascomycota</taxon>
        <taxon>Pezizomycotina</taxon>
        <taxon>Leotiomycetes</taxon>
        <taxon>Helotiales</taxon>
        <taxon>Amorphothecaceae</taxon>
        <taxon>Amorphotheca</taxon>
    </lineage>
</organism>
<feature type="compositionally biased region" description="Low complexity" evidence="1">
    <location>
        <begin position="27"/>
        <end position="47"/>
    </location>
</feature>
<reference evidence="3 4" key="1">
    <citation type="journal article" date="2018" name="New Phytol.">
        <title>Comparative genomics and transcriptomics depict ericoid mycorrhizal fungi as versatile saprotrophs and plant mutualists.</title>
        <authorList>
            <person name="Martino E."/>
            <person name="Morin E."/>
            <person name="Grelet G.A."/>
            <person name="Kuo A."/>
            <person name="Kohler A."/>
            <person name="Daghino S."/>
            <person name="Barry K.W."/>
            <person name="Cichocki N."/>
            <person name="Clum A."/>
            <person name="Dockter R.B."/>
            <person name="Hainaut M."/>
            <person name="Kuo R.C."/>
            <person name="LaButti K."/>
            <person name="Lindahl B.D."/>
            <person name="Lindquist E.A."/>
            <person name="Lipzen A."/>
            <person name="Khouja H.R."/>
            <person name="Magnuson J."/>
            <person name="Murat C."/>
            <person name="Ohm R.A."/>
            <person name="Singer S.W."/>
            <person name="Spatafora J.W."/>
            <person name="Wang M."/>
            <person name="Veneault-Fourrey C."/>
            <person name="Henrissat B."/>
            <person name="Grigoriev I.V."/>
            <person name="Martin F.M."/>
            <person name="Perotto S."/>
        </authorList>
    </citation>
    <scope>NUCLEOTIDE SEQUENCE [LARGE SCALE GENOMIC DNA]</scope>
    <source>
        <strain evidence="3 4">ATCC 22711</strain>
    </source>
</reference>
<feature type="region of interest" description="Disordered" evidence="1">
    <location>
        <begin position="1"/>
        <end position="134"/>
    </location>
</feature>
<keyword evidence="2" id="KW-1133">Transmembrane helix</keyword>
<keyword evidence="2" id="KW-0812">Transmembrane</keyword>
<name>A0A2T3BBP0_AMORE</name>
<dbReference type="InterPro" id="IPR037737">
    <property type="entry name" value="Srf1"/>
</dbReference>
<keyword evidence="4" id="KW-1185">Reference proteome</keyword>
<proteinExistence type="predicted"/>
<accession>A0A2T3BBP0</accession>
<feature type="compositionally biased region" description="Basic and acidic residues" evidence="1">
    <location>
        <begin position="73"/>
        <end position="85"/>
    </location>
</feature>
<feature type="compositionally biased region" description="Basic and acidic residues" evidence="1">
    <location>
        <begin position="94"/>
        <end position="108"/>
    </location>
</feature>
<dbReference type="InParanoid" id="A0A2T3BBP0"/>
<dbReference type="PANTHER" id="PTHR36819">
    <property type="entry name" value="REGULATOR OF PHOSPHOLIPASE D SRF1"/>
    <property type="match status" value="1"/>
</dbReference>
<gene>
    <name evidence="3" type="ORF">M430DRAFT_33338</name>
</gene>
<sequence>MTSSGSPSRTLSGHGQSSEASDVLQYRQSHGSTQRQQSGSSAASSEAVRGKRRSDALSPSRLETRSSQTSRSTRAENRFSQREVRTLPPWIDSLEDRTEDLVDEKPSDRLLPSPSRAHPAQHPYTPTQPTRRVSEDGFVDTYDDALHGVSEKRPDTGLFGVHREPVRGRKWDHARERDPVIMRPDVPPNSSPWRSYLKSSMYGGLDEPGMRVDEEFLQQQTPGYQKPWRGDLEDHADPESLAGLLQSKRQRKSFLKRLQHNLLMHPLVPLVFRIIVLTTSCVALGLSGSVHHLSHEYSYTQNSSTIMAIVVDTIAIPYILYITWDEYTGKPLGLRSPKAKIRLTLFDLLFIIFESANIALAFVALADDNGSCKDGDTTGYNNIICNRVKALCGILMVALIAWGMTFAVSIFRLVERVGGREEGD</sequence>
<feature type="transmembrane region" description="Helical" evidence="2">
    <location>
        <begin position="345"/>
        <end position="366"/>
    </location>
</feature>
<keyword evidence="2" id="KW-0472">Membrane</keyword>
<protein>
    <recommendedName>
        <fullName evidence="5">Casparian strip membrane protein domain-containing protein</fullName>
    </recommendedName>
</protein>
<dbReference type="AlphaFoldDB" id="A0A2T3BBP0"/>
<dbReference type="GeneID" id="36574432"/>
<evidence type="ECO:0000256" key="2">
    <source>
        <dbReference type="SAM" id="Phobius"/>
    </source>
</evidence>
<dbReference type="RefSeq" id="XP_024724335.1">
    <property type="nucleotide sequence ID" value="XM_024866351.1"/>
</dbReference>
<feature type="compositionally biased region" description="Polar residues" evidence="1">
    <location>
        <begin position="1"/>
        <end position="20"/>
    </location>
</feature>
<feature type="transmembrane region" description="Helical" evidence="2">
    <location>
        <begin position="388"/>
        <end position="411"/>
    </location>
</feature>
<evidence type="ECO:0000313" key="4">
    <source>
        <dbReference type="Proteomes" id="UP000241818"/>
    </source>
</evidence>
<dbReference type="Proteomes" id="UP000241818">
    <property type="component" value="Unassembled WGS sequence"/>
</dbReference>
<dbReference type="GO" id="GO:0000324">
    <property type="term" value="C:fungal-type vacuole"/>
    <property type="evidence" value="ECO:0007669"/>
    <property type="project" value="TreeGrafter"/>
</dbReference>
<feature type="transmembrane region" description="Helical" evidence="2">
    <location>
        <begin position="306"/>
        <end position="324"/>
    </location>
</feature>
<dbReference type="EMBL" id="KZ679007">
    <property type="protein sequence ID" value="PSS25736.1"/>
    <property type="molecule type" value="Genomic_DNA"/>
</dbReference>
<feature type="transmembrane region" description="Helical" evidence="2">
    <location>
        <begin position="262"/>
        <end position="286"/>
    </location>
</feature>
<dbReference type="PANTHER" id="PTHR36819:SF1">
    <property type="entry name" value="REGULATOR OF PHOSPHOLIPASE D SRF1"/>
    <property type="match status" value="1"/>
</dbReference>
<dbReference type="OrthoDB" id="2589563at2759"/>